<gene>
    <name evidence="3" type="ORF">PHJA_002305500</name>
</gene>
<dbReference type="Proteomes" id="UP000653305">
    <property type="component" value="Unassembled WGS sequence"/>
</dbReference>
<protein>
    <recommendedName>
        <fullName evidence="2">ZF-HD dimerization-type domain-containing protein</fullName>
    </recommendedName>
</protein>
<evidence type="ECO:0000313" key="3">
    <source>
        <dbReference type="EMBL" id="GFQ01616.1"/>
    </source>
</evidence>
<dbReference type="PROSITE" id="PS51523">
    <property type="entry name" value="ZF_HD_DIMER"/>
    <property type="match status" value="1"/>
</dbReference>
<evidence type="ECO:0000313" key="4">
    <source>
        <dbReference type="Proteomes" id="UP000653305"/>
    </source>
</evidence>
<comment type="caution">
    <text evidence="3">The sequence shown here is derived from an EMBL/GenBank/DDBJ whole genome shotgun (WGS) entry which is preliminary data.</text>
</comment>
<keyword evidence="4" id="KW-1185">Reference proteome</keyword>
<evidence type="ECO:0000256" key="1">
    <source>
        <dbReference type="SAM" id="MobiDB-lite"/>
    </source>
</evidence>
<sequence>MFEPSGPNESPEAMVCTACRCHRNFHRRVVVDLPPSAPQNDSLPPSAPREDSFAPSAGF</sequence>
<feature type="domain" description="ZF-HD dimerization-type" evidence="2">
    <location>
        <begin position="1"/>
        <end position="29"/>
    </location>
</feature>
<name>A0A830D330_9LAMI</name>
<dbReference type="EMBL" id="BMAC01000697">
    <property type="protein sequence ID" value="GFQ01616.1"/>
    <property type="molecule type" value="Genomic_DNA"/>
</dbReference>
<feature type="region of interest" description="Disordered" evidence="1">
    <location>
        <begin position="32"/>
        <end position="59"/>
    </location>
</feature>
<dbReference type="OrthoDB" id="900759at2759"/>
<dbReference type="InterPro" id="IPR006456">
    <property type="entry name" value="ZF_HD_homeobox_Cys/His_dimer"/>
</dbReference>
<evidence type="ECO:0000259" key="2">
    <source>
        <dbReference type="PROSITE" id="PS51523"/>
    </source>
</evidence>
<dbReference type="Pfam" id="PF04770">
    <property type="entry name" value="ZF-HD_dimer"/>
    <property type="match status" value="1"/>
</dbReference>
<proteinExistence type="predicted"/>
<reference evidence="3" key="1">
    <citation type="submission" date="2020-07" db="EMBL/GenBank/DDBJ databases">
        <title>Ethylene signaling mediates host invasion by parasitic plants.</title>
        <authorList>
            <person name="Yoshida S."/>
        </authorList>
    </citation>
    <scope>NUCLEOTIDE SEQUENCE</scope>
    <source>
        <strain evidence="3">Okayama</strain>
    </source>
</reference>
<organism evidence="3 4">
    <name type="scientific">Phtheirospermum japonicum</name>
    <dbReference type="NCBI Taxonomy" id="374723"/>
    <lineage>
        <taxon>Eukaryota</taxon>
        <taxon>Viridiplantae</taxon>
        <taxon>Streptophyta</taxon>
        <taxon>Embryophyta</taxon>
        <taxon>Tracheophyta</taxon>
        <taxon>Spermatophyta</taxon>
        <taxon>Magnoliopsida</taxon>
        <taxon>eudicotyledons</taxon>
        <taxon>Gunneridae</taxon>
        <taxon>Pentapetalae</taxon>
        <taxon>asterids</taxon>
        <taxon>lamiids</taxon>
        <taxon>Lamiales</taxon>
        <taxon>Orobanchaceae</taxon>
        <taxon>Orobanchaceae incertae sedis</taxon>
        <taxon>Phtheirospermum</taxon>
    </lineage>
</organism>
<accession>A0A830D330</accession>
<dbReference type="AlphaFoldDB" id="A0A830D330"/>